<keyword evidence="2" id="KW-1185">Reference proteome</keyword>
<evidence type="ECO:0000313" key="2">
    <source>
        <dbReference type="Proteomes" id="UP001396334"/>
    </source>
</evidence>
<organism evidence="1 2">
    <name type="scientific">Hibiscus sabdariffa</name>
    <name type="common">roselle</name>
    <dbReference type="NCBI Taxonomy" id="183260"/>
    <lineage>
        <taxon>Eukaryota</taxon>
        <taxon>Viridiplantae</taxon>
        <taxon>Streptophyta</taxon>
        <taxon>Embryophyta</taxon>
        <taxon>Tracheophyta</taxon>
        <taxon>Spermatophyta</taxon>
        <taxon>Magnoliopsida</taxon>
        <taxon>eudicotyledons</taxon>
        <taxon>Gunneridae</taxon>
        <taxon>Pentapetalae</taxon>
        <taxon>rosids</taxon>
        <taxon>malvids</taxon>
        <taxon>Malvales</taxon>
        <taxon>Malvaceae</taxon>
        <taxon>Malvoideae</taxon>
        <taxon>Hibiscus</taxon>
    </lineage>
</organism>
<reference evidence="1 2" key="1">
    <citation type="journal article" date="2024" name="G3 (Bethesda)">
        <title>Genome assembly of Hibiscus sabdariffa L. provides insights into metabolisms of medicinal natural products.</title>
        <authorList>
            <person name="Kim T."/>
        </authorList>
    </citation>
    <scope>NUCLEOTIDE SEQUENCE [LARGE SCALE GENOMIC DNA]</scope>
    <source>
        <strain evidence="1">TK-2024</strain>
        <tissue evidence="1">Old leaves</tissue>
    </source>
</reference>
<dbReference type="Proteomes" id="UP001396334">
    <property type="component" value="Unassembled WGS sequence"/>
</dbReference>
<accession>A0ABR2SPX2</accession>
<gene>
    <name evidence="1" type="ORF">V6N11_066828</name>
</gene>
<dbReference type="EMBL" id="JBBPBN010000012">
    <property type="protein sequence ID" value="KAK9026978.1"/>
    <property type="molecule type" value="Genomic_DNA"/>
</dbReference>
<comment type="caution">
    <text evidence="1">The sequence shown here is derived from an EMBL/GenBank/DDBJ whole genome shotgun (WGS) entry which is preliminary data.</text>
</comment>
<protein>
    <submittedName>
        <fullName evidence="1">Uncharacterized protein</fullName>
    </submittedName>
</protein>
<name>A0ABR2SPX2_9ROSI</name>
<proteinExistence type="predicted"/>
<sequence length="105" mass="12031">MCTQGLPFLNMYDDLDVDLSCRLTSTTQGRRRLRHFRIYAVCPHWFRTPFSESKFKCFDLGPVVVLIFHKLKDNAVKLVPFHSSSESLSSSTVKYPIGSVLVFSL</sequence>
<evidence type="ECO:0000313" key="1">
    <source>
        <dbReference type="EMBL" id="KAK9026978.1"/>
    </source>
</evidence>